<proteinExistence type="predicted"/>
<reference evidence="1" key="1">
    <citation type="submission" date="2019-08" db="EMBL/GenBank/DDBJ databases">
        <authorList>
            <person name="Kucharzyk K."/>
            <person name="Murdoch R.W."/>
            <person name="Higgins S."/>
            <person name="Loffler F."/>
        </authorList>
    </citation>
    <scope>NUCLEOTIDE SEQUENCE</scope>
</reference>
<dbReference type="AlphaFoldDB" id="A0A645INW4"/>
<sequence length="58" mass="6173">MHVGVLERALQLVATQSPLHIRHPRIAVTRKAEGGLFRSDGEQSLTGGVEAVGQSVVI</sequence>
<gene>
    <name evidence="1" type="ORF">SDC9_197659</name>
</gene>
<protein>
    <submittedName>
        <fullName evidence="1">Uncharacterized protein</fullName>
    </submittedName>
</protein>
<organism evidence="1">
    <name type="scientific">bioreactor metagenome</name>
    <dbReference type="NCBI Taxonomy" id="1076179"/>
    <lineage>
        <taxon>unclassified sequences</taxon>
        <taxon>metagenomes</taxon>
        <taxon>ecological metagenomes</taxon>
    </lineage>
</organism>
<evidence type="ECO:0000313" key="1">
    <source>
        <dbReference type="EMBL" id="MPN50034.1"/>
    </source>
</evidence>
<accession>A0A645INW4</accession>
<comment type="caution">
    <text evidence="1">The sequence shown here is derived from an EMBL/GenBank/DDBJ whole genome shotgun (WGS) entry which is preliminary data.</text>
</comment>
<name>A0A645INW4_9ZZZZ</name>
<dbReference type="EMBL" id="VSSQ01113837">
    <property type="protein sequence ID" value="MPN50034.1"/>
    <property type="molecule type" value="Genomic_DNA"/>
</dbReference>